<proteinExistence type="predicted"/>
<dbReference type="InterPro" id="IPR055586">
    <property type="entry name" value="DUF7162"/>
</dbReference>
<evidence type="ECO:0000313" key="2">
    <source>
        <dbReference type="Proteomes" id="UP000465304"/>
    </source>
</evidence>
<gene>
    <name evidence="1" type="ORF">MHIP_41230</name>
</gene>
<name>A0A7I9ZRH3_9MYCO</name>
<organism evidence="1 2">
    <name type="scientific">Mycolicibacterium hippocampi</name>
    <dbReference type="NCBI Taxonomy" id="659824"/>
    <lineage>
        <taxon>Bacteria</taxon>
        <taxon>Bacillati</taxon>
        <taxon>Actinomycetota</taxon>
        <taxon>Actinomycetes</taxon>
        <taxon>Mycobacteriales</taxon>
        <taxon>Mycobacteriaceae</taxon>
        <taxon>Mycolicibacterium</taxon>
    </lineage>
</organism>
<dbReference type="AlphaFoldDB" id="A0A7I9ZRH3"/>
<protein>
    <recommendedName>
        <fullName evidence="3">ESX-1 secretion-associated protein</fullName>
    </recommendedName>
</protein>
<keyword evidence="2" id="KW-1185">Reference proteome</keyword>
<accession>A0A7I9ZRH3</accession>
<dbReference type="Pfam" id="PF23721">
    <property type="entry name" value="DUF7162"/>
    <property type="match status" value="1"/>
</dbReference>
<dbReference type="EMBL" id="BLLB01000002">
    <property type="protein sequence ID" value="GFH03640.1"/>
    <property type="molecule type" value="Genomic_DNA"/>
</dbReference>
<dbReference type="Proteomes" id="UP000465304">
    <property type="component" value="Unassembled WGS sequence"/>
</dbReference>
<dbReference type="RefSeq" id="WP_163891438.1">
    <property type="nucleotide sequence ID" value="NZ_BLLB01000002.1"/>
</dbReference>
<evidence type="ECO:0008006" key="3">
    <source>
        <dbReference type="Google" id="ProtNLM"/>
    </source>
</evidence>
<sequence>MGEIASVDVDRLRRLADAVSAAAVEIADAPWPELEPGGLRGSAVSERVRPGPVGEQVREVVEKLREWASAARTSAAMFERADAVNGDRFASG</sequence>
<comment type="caution">
    <text evidence="1">The sequence shown here is derived from an EMBL/GenBank/DDBJ whole genome shotgun (WGS) entry which is preliminary data.</text>
</comment>
<evidence type="ECO:0000313" key="1">
    <source>
        <dbReference type="EMBL" id="GFH03640.1"/>
    </source>
</evidence>
<reference evidence="1 2" key="1">
    <citation type="journal article" date="2019" name="Emerg. Microbes Infect.">
        <title>Comprehensive subspecies identification of 175 nontuberculous mycobacteria species based on 7547 genomic profiles.</title>
        <authorList>
            <person name="Matsumoto Y."/>
            <person name="Kinjo T."/>
            <person name="Motooka D."/>
            <person name="Nabeya D."/>
            <person name="Jung N."/>
            <person name="Uechi K."/>
            <person name="Horii T."/>
            <person name="Iida T."/>
            <person name="Fujita J."/>
            <person name="Nakamura S."/>
        </authorList>
    </citation>
    <scope>NUCLEOTIDE SEQUENCE [LARGE SCALE GENOMIC DNA]</scope>
    <source>
        <strain evidence="1 2">JCM 30996</strain>
    </source>
</reference>